<name>A0A8J2FTH0_9BACT</name>
<keyword evidence="2" id="KW-1185">Reference proteome</keyword>
<accession>A0A8J2FTH0</accession>
<dbReference type="AlphaFoldDB" id="A0A8J2FTH0"/>
<proteinExistence type="predicted"/>
<sequence>MSKKTVLRCAKYIRVTLYLLFEILIVPNDHDPVAPGAESTADLVVASLLVWFLMYRSVTEYTDVWLVEEVHNAPWV</sequence>
<dbReference type="Proteomes" id="UP000663859">
    <property type="component" value="Unassembled WGS sequence"/>
</dbReference>
<reference evidence="1" key="1">
    <citation type="submission" date="2021-02" db="EMBL/GenBank/DDBJ databases">
        <authorList>
            <person name="Cremers G."/>
            <person name="Picone N."/>
        </authorList>
    </citation>
    <scope>NUCLEOTIDE SEQUENCE</scope>
    <source>
        <strain evidence="1">PQ17</strain>
    </source>
</reference>
<comment type="caution">
    <text evidence="1">The sequence shown here is derived from an EMBL/GenBank/DDBJ whole genome shotgun (WGS) entry which is preliminary data.</text>
</comment>
<protein>
    <submittedName>
        <fullName evidence="1">Uncharacterized protein</fullName>
    </submittedName>
</protein>
<gene>
    <name evidence="1" type="ORF">MPNT_70101</name>
</gene>
<organism evidence="1 2">
    <name type="scientific">Candidatus Methylacidithermus pantelleriae</name>
    <dbReference type="NCBI Taxonomy" id="2744239"/>
    <lineage>
        <taxon>Bacteria</taxon>
        <taxon>Pseudomonadati</taxon>
        <taxon>Verrucomicrobiota</taxon>
        <taxon>Methylacidiphilae</taxon>
        <taxon>Methylacidiphilales</taxon>
        <taxon>Methylacidiphilaceae</taxon>
        <taxon>Candidatus Methylacidithermus</taxon>
    </lineage>
</organism>
<dbReference type="EMBL" id="CAJNOB010000067">
    <property type="protein sequence ID" value="CAF0704629.1"/>
    <property type="molecule type" value="Genomic_DNA"/>
</dbReference>
<evidence type="ECO:0000313" key="1">
    <source>
        <dbReference type="EMBL" id="CAF0704629.1"/>
    </source>
</evidence>
<evidence type="ECO:0000313" key="2">
    <source>
        <dbReference type="Proteomes" id="UP000663859"/>
    </source>
</evidence>